<dbReference type="AlphaFoldDB" id="A0A2L0XCY1"/>
<evidence type="ECO:0000313" key="9">
    <source>
        <dbReference type="Proteomes" id="UP000253772"/>
    </source>
</evidence>
<name>A0A2L0XCY1_9BURK</name>
<dbReference type="Pfam" id="PF07669">
    <property type="entry name" value="Eco57I"/>
    <property type="match status" value="1"/>
</dbReference>
<dbReference type="GO" id="GO:0006304">
    <property type="term" value="P:DNA modification"/>
    <property type="evidence" value="ECO:0007669"/>
    <property type="project" value="InterPro"/>
</dbReference>
<dbReference type="PANTHER" id="PTHR33841">
    <property type="entry name" value="DNA METHYLTRANSFERASE YEEA-RELATED"/>
    <property type="match status" value="1"/>
</dbReference>
<dbReference type="REBASE" id="233815">
    <property type="entry name" value="M.CmeNi2ORF29750P"/>
</dbReference>
<dbReference type="Gene3D" id="3.40.50.150">
    <property type="entry name" value="Vaccinia Virus protein VP39"/>
    <property type="match status" value="1"/>
</dbReference>
<keyword evidence="3 8" id="KW-0489">Methyltransferase</keyword>
<evidence type="ECO:0000256" key="2">
    <source>
        <dbReference type="ARBA" id="ARBA00011900"/>
    </source>
</evidence>
<dbReference type="PANTHER" id="PTHR33841:SF5">
    <property type="entry name" value="DNA METHYLASE (MODIFICATION METHYLASE) (METHYLTRANSFERASE)-RELATED"/>
    <property type="match status" value="1"/>
</dbReference>
<keyword evidence="5" id="KW-0949">S-adenosyl-L-methionine</keyword>
<dbReference type="InterPro" id="IPR050953">
    <property type="entry name" value="N4_N6_ade-DNA_methylase"/>
</dbReference>
<protein>
    <recommendedName>
        <fullName evidence="2">site-specific DNA-methyltransferase (adenine-specific)</fullName>
        <ecNumber evidence="2">2.1.1.72</ecNumber>
    </recommendedName>
</protein>
<dbReference type="OrthoDB" id="9784823at2"/>
<dbReference type="SUPFAM" id="SSF53335">
    <property type="entry name" value="S-adenosyl-L-methionine-dependent methyltransferases"/>
    <property type="match status" value="1"/>
</dbReference>
<dbReference type="EC" id="2.1.1.72" evidence="2"/>
<organism evidence="8 9">
    <name type="scientific">Cupriavidus metallidurans</name>
    <dbReference type="NCBI Taxonomy" id="119219"/>
    <lineage>
        <taxon>Bacteria</taxon>
        <taxon>Pseudomonadati</taxon>
        <taxon>Pseudomonadota</taxon>
        <taxon>Betaproteobacteria</taxon>
        <taxon>Burkholderiales</taxon>
        <taxon>Burkholderiaceae</taxon>
        <taxon>Cupriavidus</taxon>
    </lineage>
</organism>
<evidence type="ECO:0000256" key="3">
    <source>
        <dbReference type="ARBA" id="ARBA00022603"/>
    </source>
</evidence>
<dbReference type="PROSITE" id="PS00092">
    <property type="entry name" value="N6_MTASE"/>
    <property type="match status" value="1"/>
</dbReference>
<reference evidence="8 9" key="1">
    <citation type="submission" date="2019-03" db="EMBL/GenBank/DDBJ databases">
        <title>Comparative insights into the high quality Complete genome sequence of highly metal resistant Cupriavidus metallidurans strain BS1 isolated from a gold-copper mine.</title>
        <authorList>
            <person name="Mazhar H.S."/>
            <person name="Rensing C."/>
        </authorList>
    </citation>
    <scope>NUCLEOTIDE SEQUENCE [LARGE SCALE GENOMIC DNA]</scope>
    <source>
        <strain evidence="8 9">BS1</strain>
    </source>
</reference>
<evidence type="ECO:0000259" key="7">
    <source>
        <dbReference type="Pfam" id="PF07669"/>
    </source>
</evidence>
<feature type="domain" description="Type II methyltransferase M.TaqI-like" evidence="7">
    <location>
        <begin position="137"/>
        <end position="278"/>
    </location>
</feature>
<dbReference type="PRINTS" id="PR00507">
    <property type="entry name" value="N12N6MTFRASE"/>
</dbReference>
<comment type="catalytic activity">
    <reaction evidence="6">
        <text>a 2'-deoxyadenosine in DNA + S-adenosyl-L-methionine = an N(6)-methyl-2'-deoxyadenosine in DNA + S-adenosyl-L-homocysteine + H(+)</text>
        <dbReference type="Rhea" id="RHEA:15197"/>
        <dbReference type="Rhea" id="RHEA-COMP:12418"/>
        <dbReference type="Rhea" id="RHEA-COMP:12419"/>
        <dbReference type="ChEBI" id="CHEBI:15378"/>
        <dbReference type="ChEBI" id="CHEBI:57856"/>
        <dbReference type="ChEBI" id="CHEBI:59789"/>
        <dbReference type="ChEBI" id="CHEBI:90615"/>
        <dbReference type="ChEBI" id="CHEBI:90616"/>
        <dbReference type="EC" id="2.1.1.72"/>
    </reaction>
</comment>
<evidence type="ECO:0000256" key="5">
    <source>
        <dbReference type="ARBA" id="ARBA00022691"/>
    </source>
</evidence>
<gene>
    <name evidence="8" type="ORF">DDF84_017515</name>
</gene>
<dbReference type="GO" id="GO:0009007">
    <property type="term" value="F:site-specific DNA-methyltransferase (adenine-specific) activity"/>
    <property type="evidence" value="ECO:0007669"/>
    <property type="project" value="UniProtKB-EC"/>
</dbReference>
<sequence>MVGTVLRLWCEVDFAALPPAQLPHDEALSVEPSVRAFAEQLRGMDLLEASYWLSSSYAMLADDHYRKRLAMFFTPASLTRGLLDDLADEGVDFGSHSFFDPACGGAAFLAPIALRMRKSLKQRGFSPRRVLAHVEANLYGTDLDPILCELSRQFLCMTLYAEIKGTGHVPMFKVHPANSLQDLVGMFGTVDVIVCNPPYRKMTAEELVPLRESFGDVIQAQPNLYGVFIGLCVRLLREGGRAALVTPTSFLSGQYFSKLREYLIANADLLHIGIVSDREGVFIDVEQETALTVLRRREAGAVKALKARVSLVSVDGRYSGVGECLLPNSGMVWPIPRAVKDVALLKVAARSRFRLEDYGYRVRIGSYVWNRDTRPRFNSLKDVRKAKSSTAVPLLWSSNILATGTIDFDAHVAADDEHRFVDLGDQFHSSVVRKPCVVLQRVTSNDQPRRLVAAPVPTQLFASYGGFVGENHVVIIEPQGDVPAVTPKQLALLLSTEPMDRYFRCISGATNVSAFELSQLKLPDPRLLKQYLASGIGMEAAVRRAFGIADKFMVNSVDLPKFARSA</sequence>
<comment type="similarity">
    <text evidence="1">Belongs to the N(4)/N(6)-methyltransferase family.</text>
</comment>
<evidence type="ECO:0000256" key="4">
    <source>
        <dbReference type="ARBA" id="ARBA00022679"/>
    </source>
</evidence>
<dbReference type="GO" id="GO:0032259">
    <property type="term" value="P:methylation"/>
    <property type="evidence" value="ECO:0007669"/>
    <property type="project" value="UniProtKB-KW"/>
</dbReference>
<dbReference type="InterPro" id="IPR002052">
    <property type="entry name" value="DNA_methylase_N6_adenine_CS"/>
</dbReference>
<dbReference type="InterPro" id="IPR029063">
    <property type="entry name" value="SAM-dependent_MTases_sf"/>
</dbReference>
<evidence type="ECO:0000313" key="8">
    <source>
        <dbReference type="EMBL" id="QBP11769.1"/>
    </source>
</evidence>
<dbReference type="GO" id="GO:0003676">
    <property type="term" value="F:nucleic acid binding"/>
    <property type="evidence" value="ECO:0007669"/>
    <property type="project" value="InterPro"/>
</dbReference>
<dbReference type="Proteomes" id="UP000253772">
    <property type="component" value="Chromosome c1"/>
</dbReference>
<accession>A0A2L0XCY1</accession>
<evidence type="ECO:0000256" key="6">
    <source>
        <dbReference type="ARBA" id="ARBA00047942"/>
    </source>
</evidence>
<dbReference type="EMBL" id="CP037900">
    <property type="protein sequence ID" value="QBP11769.1"/>
    <property type="molecule type" value="Genomic_DNA"/>
</dbReference>
<evidence type="ECO:0000256" key="1">
    <source>
        <dbReference type="ARBA" id="ARBA00006594"/>
    </source>
</evidence>
<dbReference type="CDD" id="cd02440">
    <property type="entry name" value="AdoMet_MTases"/>
    <property type="match status" value="1"/>
</dbReference>
<dbReference type="InterPro" id="IPR011639">
    <property type="entry name" value="MethylTrfase_TaqI-like_dom"/>
</dbReference>
<dbReference type="REBASE" id="306478">
    <property type="entry name" value="M.CmeBS1ORF17515P"/>
</dbReference>
<proteinExistence type="inferred from homology"/>
<keyword evidence="4" id="KW-0808">Transferase</keyword>